<dbReference type="GO" id="GO:0004844">
    <property type="term" value="F:uracil DNA N-glycosylase activity"/>
    <property type="evidence" value="ECO:0007669"/>
    <property type="project" value="UniProtKB-UniRule"/>
</dbReference>
<comment type="catalytic activity">
    <reaction evidence="1 8">
        <text>Hydrolyzes single-stranded DNA or mismatched double-stranded DNA and polynucleotides, releasing free uracil.</text>
        <dbReference type="EC" id="3.2.2.27"/>
    </reaction>
</comment>
<evidence type="ECO:0000256" key="6">
    <source>
        <dbReference type="ARBA" id="ARBA00022801"/>
    </source>
</evidence>
<keyword evidence="8" id="KW-0963">Cytoplasm</keyword>
<dbReference type="NCBIfam" id="NF003588">
    <property type="entry name" value="PRK05254.1-1"/>
    <property type="match status" value="1"/>
</dbReference>
<accession>A0AAU6Q0X4</accession>
<dbReference type="FunFam" id="3.40.470.10:FF:000001">
    <property type="entry name" value="Uracil-DNA glycosylase"/>
    <property type="match status" value="1"/>
</dbReference>
<gene>
    <name evidence="8 10" type="primary">ung</name>
    <name evidence="10" type="ORF">WDJ50_11490</name>
</gene>
<feature type="active site" description="Proton acceptor" evidence="8">
    <location>
        <position position="85"/>
    </location>
</feature>
<dbReference type="SUPFAM" id="SSF52141">
    <property type="entry name" value="Uracil-DNA glycosylase-like"/>
    <property type="match status" value="1"/>
</dbReference>
<dbReference type="CDD" id="cd10027">
    <property type="entry name" value="UDG-F1-like"/>
    <property type="match status" value="1"/>
</dbReference>
<protein>
    <recommendedName>
        <fullName evidence="4 8">Uracil-DNA glycosylase</fullName>
        <shortName evidence="8">UDG</shortName>
        <ecNumber evidence="4 8">3.2.2.27</ecNumber>
    </recommendedName>
</protein>
<evidence type="ECO:0000313" key="10">
    <source>
        <dbReference type="EMBL" id="WYF44028.1"/>
    </source>
</evidence>
<dbReference type="PANTHER" id="PTHR11264">
    <property type="entry name" value="URACIL-DNA GLYCOSYLASE"/>
    <property type="match status" value="1"/>
</dbReference>
<keyword evidence="6 8" id="KW-0378">Hydrolase</keyword>
<comment type="function">
    <text evidence="2 8">Excises uracil residues from the DNA which can arise as a result of misincorporation of dUMP residues by DNA polymerase or due to deamination of cytosine.</text>
</comment>
<dbReference type="InterPro" id="IPR036895">
    <property type="entry name" value="Uracil-DNA_glycosylase-like_sf"/>
</dbReference>
<proteinExistence type="inferred from homology"/>
<evidence type="ECO:0000256" key="5">
    <source>
        <dbReference type="ARBA" id="ARBA00022763"/>
    </source>
</evidence>
<dbReference type="InterPro" id="IPR002043">
    <property type="entry name" value="UDG_fam1"/>
</dbReference>
<dbReference type="RefSeq" id="WP_339095216.1">
    <property type="nucleotide sequence ID" value="NZ_CP149782.1"/>
</dbReference>
<keyword evidence="10" id="KW-0326">Glycosidase</keyword>
<dbReference type="SMART" id="SM00987">
    <property type="entry name" value="UreE_C"/>
    <property type="match status" value="1"/>
</dbReference>
<dbReference type="SMART" id="SM00986">
    <property type="entry name" value="UDG"/>
    <property type="match status" value="1"/>
</dbReference>
<dbReference type="NCBIfam" id="NF003592">
    <property type="entry name" value="PRK05254.1-5"/>
    <property type="match status" value="1"/>
</dbReference>
<dbReference type="PANTHER" id="PTHR11264:SF0">
    <property type="entry name" value="URACIL-DNA GLYCOSYLASE"/>
    <property type="match status" value="1"/>
</dbReference>
<evidence type="ECO:0000256" key="7">
    <source>
        <dbReference type="ARBA" id="ARBA00023204"/>
    </source>
</evidence>
<evidence type="ECO:0000259" key="9">
    <source>
        <dbReference type="SMART" id="SM00986"/>
    </source>
</evidence>
<evidence type="ECO:0000256" key="8">
    <source>
        <dbReference type="HAMAP-Rule" id="MF_00148"/>
    </source>
</evidence>
<dbReference type="InterPro" id="IPR005122">
    <property type="entry name" value="Uracil-DNA_glycosylase-like"/>
</dbReference>
<dbReference type="EC" id="3.2.2.27" evidence="4 8"/>
<keyword evidence="5 8" id="KW-0227">DNA damage</keyword>
<dbReference type="GO" id="GO:0097510">
    <property type="term" value="P:base-excision repair, AP site formation via deaminated base removal"/>
    <property type="evidence" value="ECO:0007669"/>
    <property type="project" value="TreeGrafter"/>
</dbReference>
<organism evidence="10">
    <name type="scientific">Deinococcus sp. VB142</name>
    <dbReference type="NCBI Taxonomy" id="3112952"/>
    <lineage>
        <taxon>Bacteria</taxon>
        <taxon>Thermotogati</taxon>
        <taxon>Deinococcota</taxon>
        <taxon>Deinococci</taxon>
        <taxon>Deinococcales</taxon>
        <taxon>Deinococcaceae</taxon>
        <taxon>Deinococcus</taxon>
    </lineage>
</organism>
<reference evidence="10" key="1">
    <citation type="submission" date="2024-03" db="EMBL/GenBank/DDBJ databases">
        <title>Deinococcus weizhi sp. nov., isolated from human skin.</title>
        <authorList>
            <person name="Wei Z."/>
            <person name="Tian F."/>
            <person name="Yang C."/>
            <person name="Xin L.T."/>
            <person name="Wen Z.J."/>
            <person name="Lan K.C."/>
            <person name="Yu L."/>
            <person name="Zhe W."/>
            <person name="Dan F.D."/>
            <person name="Jun W."/>
            <person name="Rui Z."/>
            <person name="Yong X.J."/>
            <person name="Ting Y."/>
            <person name="Wei X."/>
            <person name="Xu Z.G."/>
            <person name="Xin Z."/>
            <person name="Dong F.G."/>
            <person name="Ni X.M."/>
            <person name="Zheng M.G."/>
            <person name="Chun Y."/>
            <person name="Qian W.X."/>
        </authorList>
    </citation>
    <scope>NUCLEOTIDE SEQUENCE</scope>
    <source>
        <strain evidence="10">VB142</strain>
    </source>
</reference>
<dbReference type="NCBIfam" id="NF003589">
    <property type="entry name" value="PRK05254.1-2"/>
    <property type="match status" value="1"/>
</dbReference>
<evidence type="ECO:0000256" key="2">
    <source>
        <dbReference type="ARBA" id="ARBA00002631"/>
    </source>
</evidence>
<dbReference type="Pfam" id="PF03167">
    <property type="entry name" value="UDG"/>
    <property type="match status" value="1"/>
</dbReference>
<dbReference type="NCBIfam" id="TIGR00628">
    <property type="entry name" value="ung"/>
    <property type="match status" value="1"/>
</dbReference>
<keyword evidence="7 8" id="KW-0234">DNA repair</keyword>
<comment type="similarity">
    <text evidence="3 8">Belongs to the uracil-DNA glycosylase (UDG) superfamily. UNG family.</text>
</comment>
<evidence type="ECO:0000256" key="4">
    <source>
        <dbReference type="ARBA" id="ARBA00012030"/>
    </source>
</evidence>
<dbReference type="Gene3D" id="3.40.470.10">
    <property type="entry name" value="Uracil-DNA glycosylase-like domain"/>
    <property type="match status" value="1"/>
</dbReference>
<evidence type="ECO:0000256" key="1">
    <source>
        <dbReference type="ARBA" id="ARBA00001400"/>
    </source>
</evidence>
<dbReference type="GO" id="GO:0005737">
    <property type="term" value="C:cytoplasm"/>
    <property type="evidence" value="ECO:0007669"/>
    <property type="project" value="UniProtKB-SubCell"/>
</dbReference>
<comment type="subcellular location">
    <subcellularLocation>
        <location evidence="8">Cytoplasm</location>
    </subcellularLocation>
</comment>
<dbReference type="NCBIfam" id="NF003591">
    <property type="entry name" value="PRK05254.1-4"/>
    <property type="match status" value="1"/>
</dbReference>
<sequence>MTDHPDLFGLAADVPAPKPLYPANLPEDWKAALHDEFAAPYFYALKDFLVEERREQTIYPPAPDVFNALRYTPLGNVKVMILGQDPYHGPGQAHGLSFSVRPGVRIPPSLRNIYKELTEDIPGFVAPRHGYLRSWAEQGVLLLNAVLTVRAGQANSHQGKGWEQFTDAVISAVNAQPERVVFILWGSYARKKKKLITGKQHVIIESGHPSPLSEKLFFGTRPFSQANAALAQAGRTPVQWQLPEQVSEEG</sequence>
<dbReference type="HAMAP" id="MF_00148">
    <property type="entry name" value="UDG"/>
    <property type="match status" value="1"/>
</dbReference>
<dbReference type="AlphaFoldDB" id="A0AAU6Q0X4"/>
<evidence type="ECO:0000256" key="3">
    <source>
        <dbReference type="ARBA" id="ARBA00008184"/>
    </source>
</evidence>
<dbReference type="EMBL" id="CP149782">
    <property type="protein sequence ID" value="WYF44028.1"/>
    <property type="molecule type" value="Genomic_DNA"/>
</dbReference>
<feature type="domain" description="Uracil-DNA glycosylase-like" evidence="9">
    <location>
        <begin position="70"/>
        <end position="230"/>
    </location>
</feature>
<name>A0AAU6Q0X4_9DEIO</name>